<evidence type="ECO:0000313" key="2">
    <source>
        <dbReference type="EMBL" id="RDU64409.1"/>
    </source>
</evidence>
<keyword evidence="3" id="KW-1185">Reference proteome</keyword>
<dbReference type="Proteomes" id="UP000256650">
    <property type="component" value="Unassembled WGS sequence"/>
</dbReference>
<gene>
    <name evidence="2" type="ORF">CQA43_00945</name>
</gene>
<protein>
    <submittedName>
        <fullName evidence="2">Uncharacterized protein</fullName>
    </submittedName>
</protein>
<keyword evidence="1" id="KW-0812">Transmembrane</keyword>
<dbReference type="OrthoDB" id="5326315at2"/>
<keyword evidence="1" id="KW-1133">Transmembrane helix</keyword>
<dbReference type="GeneID" id="82534862"/>
<evidence type="ECO:0000256" key="1">
    <source>
        <dbReference type="SAM" id="Phobius"/>
    </source>
</evidence>
<organism evidence="2 3">
    <name type="scientific">Helicobacter ganmani</name>
    <dbReference type="NCBI Taxonomy" id="60246"/>
    <lineage>
        <taxon>Bacteria</taxon>
        <taxon>Pseudomonadati</taxon>
        <taxon>Campylobacterota</taxon>
        <taxon>Epsilonproteobacteria</taxon>
        <taxon>Campylobacterales</taxon>
        <taxon>Helicobacteraceae</taxon>
        <taxon>Helicobacter</taxon>
    </lineage>
</organism>
<name>A0A3D8IGS8_9HELI</name>
<keyword evidence="1" id="KW-0472">Membrane</keyword>
<dbReference type="AlphaFoldDB" id="A0A3D8IGS8"/>
<evidence type="ECO:0000313" key="3">
    <source>
        <dbReference type="Proteomes" id="UP000256650"/>
    </source>
</evidence>
<feature type="transmembrane region" description="Helical" evidence="1">
    <location>
        <begin position="12"/>
        <end position="32"/>
    </location>
</feature>
<sequence>MFRENYDLSMIISAVVTFMVIVLAIRFVLYLANRNNSQIQKPDWLDDERFDVQTKKNKRK</sequence>
<dbReference type="RefSeq" id="WP_115550743.1">
    <property type="nucleotide sequence ID" value="NZ_CAONBV010000044.1"/>
</dbReference>
<proteinExistence type="predicted"/>
<accession>A0A3D8IGS8</accession>
<dbReference type="EMBL" id="NXLS01000001">
    <property type="protein sequence ID" value="RDU64409.1"/>
    <property type="molecule type" value="Genomic_DNA"/>
</dbReference>
<comment type="caution">
    <text evidence="2">The sequence shown here is derived from an EMBL/GenBank/DDBJ whole genome shotgun (WGS) entry which is preliminary data.</text>
</comment>
<reference evidence="2 3" key="1">
    <citation type="submission" date="2018-04" db="EMBL/GenBank/DDBJ databases">
        <title>Novel Campyloabacter and Helicobacter Species and Strains.</title>
        <authorList>
            <person name="Mannion A.J."/>
            <person name="Shen Z."/>
            <person name="Fox J.G."/>
        </authorList>
    </citation>
    <scope>NUCLEOTIDE SEQUENCE [LARGE SCALE GENOMIC DNA]</scope>
    <source>
        <strain evidence="2 3">MIT 99-5101</strain>
    </source>
</reference>